<dbReference type="Proteomes" id="UP000663844">
    <property type="component" value="Unassembled WGS sequence"/>
</dbReference>
<dbReference type="PROSITE" id="PS51996">
    <property type="entry name" value="TR_MART"/>
    <property type="match status" value="1"/>
</dbReference>
<proteinExistence type="predicted"/>
<feature type="non-terminal residue" evidence="1">
    <location>
        <position position="1"/>
    </location>
</feature>
<gene>
    <name evidence="1" type="ORF">OXD698_LOCUS41832</name>
</gene>
<name>A0A820CER5_9BILA</name>
<protein>
    <submittedName>
        <fullName evidence="1">Uncharacterized protein</fullName>
    </submittedName>
</protein>
<sequence length="181" mass="21409">FLYRLINRSLRTESIDHIFKLRYFIHDLHNQLAQIQKEFLRLLPSNQIILQLYRGLRMQLHELHDLERNEGNLVSTDTFLSTTSDYEAALSFSGDGNVEDNYVSVIYEITVDTRLTHWIPFAKIDYHSIFKDEDEVLFSMGAVFRVGQAKQLKDRLWMIELTLTSTKDEYWNVLTNHLHST</sequence>
<evidence type="ECO:0000313" key="1">
    <source>
        <dbReference type="EMBL" id="CAF4220174.1"/>
    </source>
</evidence>
<evidence type="ECO:0000313" key="2">
    <source>
        <dbReference type="Proteomes" id="UP000663844"/>
    </source>
</evidence>
<dbReference type="EMBL" id="CAJOAZ010010405">
    <property type="protein sequence ID" value="CAF4220174.1"/>
    <property type="molecule type" value="Genomic_DNA"/>
</dbReference>
<accession>A0A820CER5</accession>
<organism evidence="1 2">
    <name type="scientific">Adineta steineri</name>
    <dbReference type="NCBI Taxonomy" id="433720"/>
    <lineage>
        <taxon>Eukaryota</taxon>
        <taxon>Metazoa</taxon>
        <taxon>Spiralia</taxon>
        <taxon>Gnathifera</taxon>
        <taxon>Rotifera</taxon>
        <taxon>Eurotatoria</taxon>
        <taxon>Bdelloidea</taxon>
        <taxon>Adinetida</taxon>
        <taxon>Adinetidae</taxon>
        <taxon>Adineta</taxon>
    </lineage>
</organism>
<dbReference type="SUPFAM" id="SSF56399">
    <property type="entry name" value="ADP-ribosylation"/>
    <property type="match status" value="1"/>
</dbReference>
<comment type="caution">
    <text evidence="1">The sequence shown here is derived from an EMBL/GenBank/DDBJ whole genome shotgun (WGS) entry which is preliminary data.</text>
</comment>
<dbReference type="Gene3D" id="3.90.176.10">
    <property type="entry name" value="Toxin ADP-ribosyltransferase, Chain A, domain 1"/>
    <property type="match status" value="1"/>
</dbReference>
<reference evidence="1" key="1">
    <citation type="submission" date="2021-02" db="EMBL/GenBank/DDBJ databases">
        <authorList>
            <person name="Nowell W R."/>
        </authorList>
    </citation>
    <scope>NUCLEOTIDE SEQUENCE</scope>
</reference>
<dbReference type="AlphaFoldDB" id="A0A820CER5"/>